<dbReference type="AlphaFoldDB" id="A0A096AYU9"/>
<protein>
    <recommendedName>
        <fullName evidence="3">DUF4302 domain-containing protein</fullName>
    </recommendedName>
</protein>
<dbReference type="Proteomes" id="UP000029614">
    <property type="component" value="Unassembled WGS sequence"/>
</dbReference>
<evidence type="ECO:0008006" key="3">
    <source>
        <dbReference type="Google" id="ProtNLM"/>
    </source>
</evidence>
<accession>A0A096AYU9</accession>
<name>A0A096AYU9_9BACT</name>
<dbReference type="PROSITE" id="PS51257">
    <property type="entry name" value="PROKAR_LIPOPROTEIN"/>
    <property type="match status" value="1"/>
</dbReference>
<dbReference type="Pfam" id="PF14135">
    <property type="entry name" value="DUF4302"/>
    <property type="match status" value="1"/>
</dbReference>
<dbReference type="RefSeq" id="WP_036855537.1">
    <property type="nucleotide sequence ID" value="NZ_JRNU01000021.1"/>
</dbReference>
<proteinExistence type="predicted"/>
<dbReference type="EMBL" id="JRNU01000021">
    <property type="protein sequence ID" value="KGF51891.1"/>
    <property type="molecule type" value="Genomic_DNA"/>
</dbReference>
<organism evidence="1 2">
    <name type="scientific">Prevotella amnii DNF00058</name>
    <dbReference type="NCBI Taxonomy" id="1401066"/>
    <lineage>
        <taxon>Bacteria</taxon>
        <taxon>Pseudomonadati</taxon>
        <taxon>Bacteroidota</taxon>
        <taxon>Bacteroidia</taxon>
        <taxon>Bacteroidales</taxon>
        <taxon>Prevotellaceae</taxon>
        <taxon>Prevotella</taxon>
    </lineage>
</organism>
<keyword evidence="2" id="KW-1185">Reference proteome</keyword>
<dbReference type="InterPro" id="IPR025396">
    <property type="entry name" value="DUF4302"/>
</dbReference>
<evidence type="ECO:0000313" key="1">
    <source>
        <dbReference type="EMBL" id="KGF51891.1"/>
    </source>
</evidence>
<gene>
    <name evidence="1" type="ORF">HMPREF9302_05685</name>
</gene>
<evidence type="ECO:0000313" key="2">
    <source>
        <dbReference type="Proteomes" id="UP000029614"/>
    </source>
</evidence>
<dbReference type="OrthoDB" id="1150854at2"/>
<sequence length="437" mass="49438">MKKLYSLGFALVAFLAVTSSCKNEEDNVFGKSATERINEEIKHTKDVLTSAKNGWCLEFFGKSALGGYNVLLKFGEDNKVTASSELEENVEESATSHYVVTQSKGVLLSFDTYNKVFHKFSAPVPDNDGMLGEVEYRVMRVTPDSIFLAGKKHEVEVVMVRMDEKTSWKDYLTQVHKVADDMITEWYEYAAGKDTQRAKSLNHTITLVEKTQDGNHKDVLMPYIVKPDGIHFYKPYTVNGKVLTGFKYPENSEGEYAEFKDKSVTLKQFVLPLNEQFTEGEWYIDPSKCGGLPQKFASLLPRSKADLGGESLQFIGVTRDSKNNKFAICFRSGKYGGFMYMNYEYVGKDGIKLTYANDGDGNGKWYFKNTFYMFMPYIFAGTIEQVGDKPMPKLLTKEWVITADNVKKPTVLTFTEKNNTKNVVVLSAKAVEFPFGR</sequence>
<reference evidence="1 2" key="1">
    <citation type="submission" date="2014-07" db="EMBL/GenBank/DDBJ databases">
        <authorList>
            <person name="McCorrison J."/>
            <person name="Sanka R."/>
            <person name="Torralba M."/>
            <person name="Gillis M."/>
            <person name="Haft D.H."/>
            <person name="Methe B."/>
            <person name="Sutton G."/>
            <person name="Nelson K.E."/>
        </authorList>
    </citation>
    <scope>NUCLEOTIDE SEQUENCE [LARGE SCALE GENOMIC DNA]</scope>
    <source>
        <strain evidence="1 2">DNF00058</strain>
    </source>
</reference>
<comment type="caution">
    <text evidence="1">The sequence shown here is derived from an EMBL/GenBank/DDBJ whole genome shotgun (WGS) entry which is preliminary data.</text>
</comment>